<dbReference type="EMBL" id="VWEQ01000001">
    <property type="protein sequence ID" value="KAA4756193.1"/>
    <property type="molecule type" value="Genomic_DNA"/>
</dbReference>
<organism evidence="6 7">
    <name type="scientific">Bacteroides fragilis</name>
    <dbReference type="NCBI Taxonomy" id="817"/>
    <lineage>
        <taxon>Bacteria</taxon>
        <taxon>Pseudomonadati</taxon>
        <taxon>Bacteroidota</taxon>
        <taxon>Bacteroidia</taxon>
        <taxon>Bacteroidales</taxon>
        <taxon>Bacteroidaceae</taxon>
        <taxon>Bacteroides</taxon>
    </lineage>
</organism>
<sequence>MNKRDLDIIKKGVSNWEMYRNSTILVTGATGRLGWYIVDTFVDINILYNLNLRIVCLARSQEKANNVFGNLSEYPCVSYIFQDVNTPINYEHNVDYIFHTAGPAAPLDMKISSVNVLWSHVNGTHNVMEFAIRHKTKKVFYVSTVETFGTWTEDRNIKEEDMGPLLNLNARACYPESKRLCETMLSCYKATYGIDFCGVKLCHTLGPGILLNDGRAFAEFMKCSLDGEDIILHSDGSTMRTYTYTPDAINAMFIIMEKGECGVLYNVASNENLISIRDLANLIASLSPSKKTKVVYSEYACKMPYLPFKLAIMDTTKVRDLGWAPQTDINHLFRWTMESFK</sequence>
<name>A0A5M5PKK6_BACFG</name>
<evidence type="ECO:0000259" key="5">
    <source>
        <dbReference type="Pfam" id="PF01370"/>
    </source>
</evidence>
<evidence type="ECO:0000256" key="1">
    <source>
        <dbReference type="ARBA" id="ARBA00001911"/>
    </source>
</evidence>
<dbReference type="InterPro" id="IPR044516">
    <property type="entry name" value="UXS-like"/>
</dbReference>
<evidence type="ECO:0000256" key="2">
    <source>
        <dbReference type="ARBA" id="ARBA00022793"/>
    </source>
</evidence>
<comment type="caution">
    <text evidence="6">The sequence shown here is derived from an EMBL/GenBank/DDBJ whole genome shotgun (WGS) entry which is preliminary data.</text>
</comment>
<comment type="cofactor">
    <cofactor evidence="1">
        <name>NAD(+)</name>
        <dbReference type="ChEBI" id="CHEBI:57540"/>
    </cofactor>
</comment>
<gene>
    <name evidence="6" type="ORF">F3B44_00105</name>
</gene>
<evidence type="ECO:0000256" key="4">
    <source>
        <dbReference type="ARBA" id="ARBA00023239"/>
    </source>
</evidence>
<dbReference type="PANTHER" id="PTHR43078">
    <property type="entry name" value="UDP-GLUCURONIC ACID DECARBOXYLASE-RELATED"/>
    <property type="match status" value="1"/>
</dbReference>
<evidence type="ECO:0000256" key="3">
    <source>
        <dbReference type="ARBA" id="ARBA00023027"/>
    </source>
</evidence>
<evidence type="ECO:0000313" key="7">
    <source>
        <dbReference type="Proteomes" id="UP000479773"/>
    </source>
</evidence>
<keyword evidence="2" id="KW-0210">Decarboxylase</keyword>
<reference evidence="6 7" key="1">
    <citation type="journal article" date="2019" name="Nat. Med.">
        <title>A library of human gut bacterial isolates paired with longitudinal multiomics data enables mechanistic microbiome research.</title>
        <authorList>
            <person name="Poyet M."/>
            <person name="Groussin M."/>
            <person name="Gibbons S.M."/>
            <person name="Avila-Pacheco J."/>
            <person name="Jiang X."/>
            <person name="Kearney S.M."/>
            <person name="Perrotta A.R."/>
            <person name="Berdy B."/>
            <person name="Zhao S."/>
            <person name="Lieberman T.D."/>
            <person name="Swanson P.K."/>
            <person name="Smith M."/>
            <person name="Roesemann S."/>
            <person name="Alexander J.E."/>
            <person name="Rich S.A."/>
            <person name="Livny J."/>
            <person name="Vlamakis H."/>
            <person name="Clish C."/>
            <person name="Bullock K."/>
            <person name="Deik A."/>
            <person name="Scott J."/>
            <person name="Pierce K.A."/>
            <person name="Xavier R.J."/>
            <person name="Alm E.J."/>
        </authorList>
    </citation>
    <scope>NUCLEOTIDE SEQUENCE [LARGE SCALE GENOMIC DNA]</scope>
    <source>
        <strain evidence="6 7">BIOML-A106</strain>
    </source>
</reference>
<dbReference type="Pfam" id="PF01370">
    <property type="entry name" value="Epimerase"/>
    <property type="match status" value="1"/>
</dbReference>
<dbReference type="AlphaFoldDB" id="A0A5M5PKK6"/>
<protein>
    <submittedName>
        <fullName evidence="6">NAD(P)-dependent oxidoreductase</fullName>
    </submittedName>
</protein>
<keyword evidence="3" id="KW-0520">NAD</keyword>
<dbReference type="GO" id="GO:0048040">
    <property type="term" value="F:UDP-glucuronate decarboxylase activity"/>
    <property type="evidence" value="ECO:0007669"/>
    <property type="project" value="TreeGrafter"/>
</dbReference>
<dbReference type="PANTHER" id="PTHR43078:SF6">
    <property type="entry name" value="UDP-GLUCURONIC ACID DECARBOXYLASE 1"/>
    <property type="match status" value="1"/>
</dbReference>
<dbReference type="GO" id="GO:0070403">
    <property type="term" value="F:NAD+ binding"/>
    <property type="evidence" value="ECO:0007669"/>
    <property type="project" value="InterPro"/>
</dbReference>
<dbReference type="GO" id="GO:0005737">
    <property type="term" value="C:cytoplasm"/>
    <property type="evidence" value="ECO:0007669"/>
    <property type="project" value="TreeGrafter"/>
</dbReference>
<dbReference type="InterPro" id="IPR036291">
    <property type="entry name" value="NAD(P)-bd_dom_sf"/>
</dbReference>
<feature type="domain" description="NAD-dependent epimerase/dehydratase" evidence="5">
    <location>
        <begin position="24"/>
        <end position="268"/>
    </location>
</feature>
<accession>A0A5M5PKK6</accession>
<dbReference type="SUPFAM" id="SSF51735">
    <property type="entry name" value="NAD(P)-binding Rossmann-fold domains"/>
    <property type="match status" value="1"/>
</dbReference>
<proteinExistence type="predicted"/>
<dbReference type="GO" id="GO:0042732">
    <property type="term" value="P:D-xylose metabolic process"/>
    <property type="evidence" value="ECO:0007669"/>
    <property type="project" value="InterPro"/>
</dbReference>
<dbReference type="InterPro" id="IPR001509">
    <property type="entry name" value="Epimerase_deHydtase"/>
</dbReference>
<evidence type="ECO:0000313" key="6">
    <source>
        <dbReference type="EMBL" id="KAA4756193.1"/>
    </source>
</evidence>
<dbReference type="Gene3D" id="3.40.50.720">
    <property type="entry name" value="NAD(P)-binding Rossmann-like Domain"/>
    <property type="match status" value="1"/>
</dbReference>
<dbReference type="Proteomes" id="UP000479773">
    <property type="component" value="Unassembled WGS sequence"/>
</dbReference>
<keyword evidence="4" id="KW-0456">Lyase</keyword>